<organism evidence="2 3">
    <name type="scientific">Enterococcus canintestini</name>
    <dbReference type="NCBI Taxonomy" id="317010"/>
    <lineage>
        <taxon>Bacteria</taxon>
        <taxon>Bacillati</taxon>
        <taxon>Bacillota</taxon>
        <taxon>Bacilli</taxon>
        <taxon>Lactobacillales</taxon>
        <taxon>Enterococcaceae</taxon>
        <taxon>Enterococcus</taxon>
    </lineage>
</organism>
<dbReference type="InterPro" id="IPR031807">
    <property type="entry name" value="HicB-like"/>
</dbReference>
<dbReference type="EMBL" id="JXKG01000013">
    <property type="protein sequence ID" value="OJG14859.1"/>
    <property type="molecule type" value="Genomic_DNA"/>
</dbReference>
<protein>
    <recommendedName>
        <fullName evidence="1">HicB-like antitoxin of toxin-antitoxin system domain-containing protein</fullName>
    </recommendedName>
</protein>
<sequence>MLVTYPALFYYDDTDKASVPYSVFFPDIHYGATQGENISDAMSMASEFLGIAVASMVEDNEKVPTPSNIHNLSLVDNNPFIDDKDFDLQFDPKKSFISMVTVDISQYLGEQEPVKKTLTIPKWADRLGKELHLNFSKTLTDAIANKHIEV</sequence>
<proteinExistence type="predicted"/>
<dbReference type="Pfam" id="PF15919">
    <property type="entry name" value="HicB_lk_antitox"/>
    <property type="match status" value="1"/>
</dbReference>
<dbReference type="AlphaFoldDB" id="A0A1L8R524"/>
<gene>
    <name evidence="2" type="ORF">RU96_GL000613</name>
</gene>
<dbReference type="Proteomes" id="UP000182835">
    <property type="component" value="Unassembled WGS sequence"/>
</dbReference>
<dbReference type="OrthoDB" id="5419659at2"/>
<name>A0A1L8R524_9ENTE</name>
<dbReference type="InterPro" id="IPR035069">
    <property type="entry name" value="TTHA1013/TTHA0281-like"/>
</dbReference>
<feature type="domain" description="HicB-like antitoxin of toxin-antitoxin system" evidence="1">
    <location>
        <begin position="19"/>
        <end position="77"/>
    </location>
</feature>
<reference evidence="2 3" key="1">
    <citation type="submission" date="2014-12" db="EMBL/GenBank/DDBJ databases">
        <title>Draft genome sequences of 29 type strains of Enterococci.</title>
        <authorList>
            <person name="Zhong Z."/>
            <person name="Sun Z."/>
            <person name="Liu W."/>
            <person name="Zhang W."/>
            <person name="Zhang H."/>
        </authorList>
    </citation>
    <scope>NUCLEOTIDE SEQUENCE [LARGE SCALE GENOMIC DNA]</scope>
    <source>
        <strain evidence="2 3">DSM 21207</strain>
    </source>
</reference>
<dbReference type="STRING" id="317010.RU96_GL000613"/>
<evidence type="ECO:0000313" key="3">
    <source>
        <dbReference type="Proteomes" id="UP000182835"/>
    </source>
</evidence>
<dbReference type="SUPFAM" id="SSF143100">
    <property type="entry name" value="TTHA1013/TTHA0281-like"/>
    <property type="match status" value="1"/>
</dbReference>
<dbReference type="Gene3D" id="3.30.160.250">
    <property type="match status" value="1"/>
</dbReference>
<evidence type="ECO:0000259" key="1">
    <source>
        <dbReference type="Pfam" id="PF15919"/>
    </source>
</evidence>
<dbReference type="RefSeq" id="WP_071865140.1">
    <property type="nucleotide sequence ID" value="NZ_JBHLVQ010000002.1"/>
</dbReference>
<comment type="caution">
    <text evidence="2">The sequence shown here is derived from an EMBL/GenBank/DDBJ whole genome shotgun (WGS) entry which is preliminary data.</text>
</comment>
<evidence type="ECO:0000313" key="2">
    <source>
        <dbReference type="EMBL" id="OJG14859.1"/>
    </source>
</evidence>
<accession>A0A1L8R524</accession>